<feature type="transmembrane region" description="Helical" evidence="5">
    <location>
        <begin position="125"/>
        <end position="149"/>
    </location>
</feature>
<keyword evidence="2 5" id="KW-0812">Transmembrane</keyword>
<reference evidence="7 8" key="1">
    <citation type="submission" date="2019-07" db="EMBL/GenBank/DDBJ databases">
        <title>Genomic Encyclopedia of Archaeal and Bacterial Type Strains, Phase II (KMG-II): from individual species to whole genera.</title>
        <authorList>
            <person name="Goeker M."/>
        </authorList>
    </citation>
    <scope>NUCLEOTIDE SEQUENCE [LARGE SCALE GENOMIC DNA]</scope>
    <source>
        <strain evidence="7 8">DSM 46842</strain>
    </source>
</reference>
<feature type="transmembrane region" description="Helical" evidence="5">
    <location>
        <begin position="18"/>
        <end position="36"/>
    </location>
</feature>
<protein>
    <submittedName>
        <fullName evidence="7">ABC-2 type transport system permease protein</fullName>
    </submittedName>
</protein>
<keyword evidence="3 5" id="KW-1133">Transmembrane helix</keyword>
<evidence type="ECO:0000256" key="3">
    <source>
        <dbReference type="ARBA" id="ARBA00022989"/>
    </source>
</evidence>
<dbReference type="RefSeq" id="WP_166532233.1">
    <property type="nucleotide sequence ID" value="NZ_VNHW01000003.1"/>
</dbReference>
<proteinExistence type="predicted"/>
<evidence type="ECO:0000256" key="1">
    <source>
        <dbReference type="ARBA" id="ARBA00004141"/>
    </source>
</evidence>
<comment type="caution">
    <text evidence="7">The sequence shown here is derived from an EMBL/GenBank/DDBJ whole genome shotgun (WGS) entry which is preliminary data.</text>
</comment>
<dbReference type="GO" id="GO:0016020">
    <property type="term" value="C:membrane"/>
    <property type="evidence" value="ECO:0007669"/>
    <property type="project" value="UniProtKB-SubCell"/>
</dbReference>
<feature type="domain" description="ABC-2 type transporter transmembrane" evidence="6">
    <location>
        <begin position="5"/>
        <end position="161"/>
    </location>
</feature>
<evidence type="ECO:0000256" key="2">
    <source>
        <dbReference type="ARBA" id="ARBA00022692"/>
    </source>
</evidence>
<gene>
    <name evidence="7" type="ORF">BD833_103172</name>
</gene>
<evidence type="ECO:0000313" key="7">
    <source>
        <dbReference type="EMBL" id="TYP89016.1"/>
    </source>
</evidence>
<feature type="transmembrane region" description="Helical" evidence="5">
    <location>
        <begin position="48"/>
        <end position="71"/>
    </location>
</feature>
<evidence type="ECO:0000313" key="8">
    <source>
        <dbReference type="Proteomes" id="UP000322499"/>
    </source>
</evidence>
<accession>A0A5S5D1M9</accession>
<evidence type="ECO:0000256" key="4">
    <source>
        <dbReference type="ARBA" id="ARBA00023136"/>
    </source>
</evidence>
<keyword evidence="8" id="KW-1185">Reference proteome</keyword>
<dbReference type="Pfam" id="PF01061">
    <property type="entry name" value="ABC2_membrane"/>
    <property type="match status" value="1"/>
</dbReference>
<feature type="transmembrane region" description="Helical" evidence="5">
    <location>
        <begin position="92"/>
        <end position="119"/>
    </location>
</feature>
<evidence type="ECO:0000259" key="6">
    <source>
        <dbReference type="Pfam" id="PF01061"/>
    </source>
</evidence>
<feature type="transmembrane region" description="Helical" evidence="5">
    <location>
        <begin position="212"/>
        <end position="233"/>
    </location>
</feature>
<sequence>MLPIARSELIQIFRNRSVLIANLLMPAAAAAFFIYSRDLLEGAGGLGYIGAVLVFTVGAFSLYATVVTVLAARRQTLFLKRLRSTAASDPAILIGLVLPVSVIAVVQVAVMLTVFAAVSGRPSDVVLLVTAIVAAFLMLLALGLATAGVTSSPEQAQVTTLPISLGAIGVASWIGIAGTADLTWLKRLVPGGSATELVIDAWNGGVPVADSLLLLGPTLGWVVVAVVLAARFFRWEPRR</sequence>
<dbReference type="AlphaFoldDB" id="A0A5S5D1M9"/>
<evidence type="ECO:0000256" key="5">
    <source>
        <dbReference type="SAM" id="Phobius"/>
    </source>
</evidence>
<dbReference type="Proteomes" id="UP000322499">
    <property type="component" value="Unassembled WGS sequence"/>
</dbReference>
<organism evidence="7 8">
    <name type="scientific">Blastococcus xanthinilyticus</name>
    <dbReference type="NCBI Taxonomy" id="1564164"/>
    <lineage>
        <taxon>Bacteria</taxon>
        <taxon>Bacillati</taxon>
        <taxon>Actinomycetota</taxon>
        <taxon>Actinomycetes</taxon>
        <taxon>Geodermatophilales</taxon>
        <taxon>Geodermatophilaceae</taxon>
        <taxon>Blastococcus</taxon>
    </lineage>
</organism>
<keyword evidence="4 5" id="KW-0472">Membrane</keyword>
<dbReference type="GO" id="GO:0140359">
    <property type="term" value="F:ABC-type transporter activity"/>
    <property type="evidence" value="ECO:0007669"/>
    <property type="project" value="InterPro"/>
</dbReference>
<dbReference type="EMBL" id="VNHW01000003">
    <property type="protein sequence ID" value="TYP89016.1"/>
    <property type="molecule type" value="Genomic_DNA"/>
</dbReference>
<dbReference type="InterPro" id="IPR013525">
    <property type="entry name" value="ABC2_TM"/>
</dbReference>
<name>A0A5S5D1M9_9ACTN</name>
<feature type="transmembrane region" description="Helical" evidence="5">
    <location>
        <begin position="161"/>
        <end position="180"/>
    </location>
</feature>
<comment type="subcellular location">
    <subcellularLocation>
        <location evidence="1">Membrane</location>
        <topology evidence="1">Multi-pass membrane protein</topology>
    </subcellularLocation>
</comment>